<feature type="domain" description="DNL-type" evidence="5">
    <location>
        <begin position="101"/>
        <end position="188"/>
    </location>
</feature>
<evidence type="ECO:0000256" key="3">
    <source>
        <dbReference type="ARBA" id="ARBA00022833"/>
    </source>
</evidence>
<proteinExistence type="predicted"/>
<dbReference type="InterPro" id="IPR007853">
    <property type="entry name" value="Znf_DNL-typ"/>
</dbReference>
<name>A0A9Q1EI02_SYNKA</name>
<dbReference type="GO" id="GO:0030150">
    <property type="term" value="P:protein import into mitochondrial matrix"/>
    <property type="evidence" value="ECO:0007669"/>
    <property type="project" value="TreeGrafter"/>
</dbReference>
<evidence type="ECO:0000313" key="7">
    <source>
        <dbReference type="Proteomes" id="UP001152622"/>
    </source>
</evidence>
<dbReference type="PROSITE" id="PS51501">
    <property type="entry name" value="ZF_DNL"/>
    <property type="match status" value="1"/>
</dbReference>
<dbReference type="InterPro" id="IPR024158">
    <property type="entry name" value="Mt_import_TIM15"/>
</dbReference>
<dbReference type="PANTHER" id="PTHR20922:SF13">
    <property type="entry name" value="DNL-TYPE ZINC FINGER PROTEIN"/>
    <property type="match status" value="1"/>
</dbReference>
<keyword evidence="1" id="KW-0479">Metal-binding</keyword>
<dbReference type="OrthoDB" id="512667at2759"/>
<evidence type="ECO:0000313" key="6">
    <source>
        <dbReference type="EMBL" id="KAJ8339146.1"/>
    </source>
</evidence>
<reference evidence="6" key="1">
    <citation type="journal article" date="2023" name="Science">
        <title>Genome structures resolve the early diversification of teleost fishes.</title>
        <authorList>
            <person name="Parey E."/>
            <person name="Louis A."/>
            <person name="Montfort J."/>
            <person name="Bouchez O."/>
            <person name="Roques C."/>
            <person name="Iampietro C."/>
            <person name="Lluch J."/>
            <person name="Castinel A."/>
            <person name="Donnadieu C."/>
            <person name="Desvignes T."/>
            <person name="Floi Bucao C."/>
            <person name="Jouanno E."/>
            <person name="Wen M."/>
            <person name="Mejri S."/>
            <person name="Dirks R."/>
            <person name="Jansen H."/>
            <person name="Henkel C."/>
            <person name="Chen W.J."/>
            <person name="Zahm M."/>
            <person name="Cabau C."/>
            <person name="Klopp C."/>
            <person name="Thompson A.W."/>
            <person name="Robinson-Rechavi M."/>
            <person name="Braasch I."/>
            <person name="Lecointre G."/>
            <person name="Bobe J."/>
            <person name="Postlethwait J.H."/>
            <person name="Berthelot C."/>
            <person name="Roest Crollius H."/>
            <person name="Guiguen Y."/>
        </authorList>
    </citation>
    <scope>NUCLEOTIDE SEQUENCE</scope>
    <source>
        <strain evidence="6">WJC10195</strain>
    </source>
</reference>
<organism evidence="6 7">
    <name type="scientific">Synaphobranchus kaupii</name>
    <name type="common">Kaup's arrowtooth eel</name>
    <dbReference type="NCBI Taxonomy" id="118154"/>
    <lineage>
        <taxon>Eukaryota</taxon>
        <taxon>Metazoa</taxon>
        <taxon>Chordata</taxon>
        <taxon>Craniata</taxon>
        <taxon>Vertebrata</taxon>
        <taxon>Euteleostomi</taxon>
        <taxon>Actinopterygii</taxon>
        <taxon>Neopterygii</taxon>
        <taxon>Teleostei</taxon>
        <taxon>Anguilliformes</taxon>
        <taxon>Synaphobranchidae</taxon>
        <taxon>Synaphobranchus</taxon>
    </lineage>
</organism>
<keyword evidence="2 4" id="KW-0863">Zinc-finger</keyword>
<evidence type="ECO:0000256" key="4">
    <source>
        <dbReference type="PROSITE-ProRule" id="PRU00834"/>
    </source>
</evidence>
<sequence length="188" mass="21281">MYSALCYYRTLQRPILFTILAQLKSNRRQQCCLSSEYFSIKVDSKHSRKGRLLAPSHHSPRQSVYGGTAVSWLTKLKRITVGLCMEFSTSAYTRSEAIGNIQSSQYHLVYTCKVCSTRSMKKISKTAYHKGVVIVTCPGCKNHHIIADNLGWFSDLEGKRNIEDILAAKGEKVKRIEGKTELAEYKHG</sequence>
<evidence type="ECO:0000259" key="5">
    <source>
        <dbReference type="PROSITE" id="PS51501"/>
    </source>
</evidence>
<accession>A0A9Q1EI02</accession>
<dbReference type="Proteomes" id="UP001152622">
    <property type="component" value="Chromosome 17"/>
</dbReference>
<dbReference type="Pfam" id="PF05180">
    <property type="entry name" value="zf-DNL"/>
    <property type="match status" value="1"/>
</dbReference>
<dbReference type="GO" id="GO:0050821">
    <property type="term" value="P:protein stabilization"/>
    <property type="evidence" value="ECO:0007669"/>
    <property type="project" value="TreeGrafter"/>
</dbReference>
<dbReference type="GO" id="GO:0008270">
    <property type="term" value="F:zinc ion binding"/>
    <property type="evidence" value="ECO:0007669"/>
    <property type="project" value="UniProtKB-KW"/>
</dbReference>
<keyword evidence="3" id="KW-0862">Zinc</keyword>
<comment type="caution">
    <text evidence="6">The sequence shown here is derived from an EMBL/GenBank/DDBJ whole genome shotgun (WGS) entry which is preliminary data.</text>
</comment>
<protein>
    <recommendedName>
        <fullName evidence="5">DNL-type domain-containing protein</fullName>
    </recommendedName>
</protein>
<dbReference type="GO" id="GO:0051087">
    <property type="term" value="F:protein-folding chaperone binding"/>
    <property type="evidence" value="ECO:0007669"/>
    <property type="project" value="TreeGrafter"/>
</dbReference>
<evidence type="ECO:0000256" key="2">
    <source>
        <dbReference type="ARBA" id="ARBA00022771"/>
    </source>
</evidence>
<dbReference type="PANTHER" id="PTHR20922">
    <property type="entry name" value="DNL-TYPE ZINC FINGER PROTEIN"/>
    <property type="match status" value="1"/>
</dbReference>
<dbReference type="AlphaFoldDB" id="A0A9Q1EI02"/>
<dbReference type="GO" id="GO:0006457">
    <property type="term" value="P:protein folding"/>
    <property type="evidence" value="ECO:0007669"/>
    <property type="project" value="TreeGrafter"/>
</dbReference>
<dbReference type="EMBL" id="JAINUF010000017">
    <property type="protein sequence ID" value="KAJ8339146.1"/>
    <property type="molecule type" value="Genomic_DNA"/>
</dbReference>
<dbReference type="GO" id="GO:0005739">
    <property type="term" value="C:mitochondrion"/>
    <property type="evidence" value="ECO:0007669"/>
    <property type="project" value="TreeGrafter"/>
</dbReference>
<evidence type="ECO:0000256" key="1">
    <source>
        <dbReference type="ARBA" id="ARBA00022723"/>
    </source>
</evidence>
<keyword evidence="7" id="KW-1185">Reference proteome</keyword>
<gene>
    <name evidence="6" type="ORF">SKAU_G00359320</name>
</gene>